<organism evidence="2 3">
    <name type="scientific">Eumeta variegata</name>
    <name type="common">Bagworm moth</name>
    <name type="synonym">Eumeta japonica</name>
    <dbReference type="NCBI Taxonomy" id="151549"/>
    <lineage>
        <taxon>Eukaryota</taxon>
        <taxon>Metazoa</taxon>
        <taxon>Ecdysozoa</taxon>
        <taxon>Arthropoda</taxon>
        <taxon>Hexapoda</taxon>
        <taxon>Insecta</taxon>
        <taxon>Pterygota</taxon>
        <taxon>Neoptera</taxon>
        <taxon>Endopterygota</taxon>
        <taxon>Lepidoptera</taxon>
        <taxon>Glossata</taxon>
        <taxon>Ditrysia</taxon>
        <taxon>Tineoidea</taxon>
        <taxon>Psychidae</taxon>
        <taxon>Oiketicinae</taxon>
        <taxon>Eumeta</taxon>
    </lineage>
</organism>
<evidence type="ECO:0000313" key="2">
    <source>
        <dbReference type="EMBL" id="GBP97959.1"/>
    </source>
</evidence>
<evidence type="ECO:0000313" key="3">
    <source>
        <dbReference type="Proteomes" id="UP000299102"/>
    </source>
</evidence>
<feature type="compositionally biased region" description="Basic and acidic residues" evidence="1">
    <location>
        <begin position="126"/>
        <end position="135"/>
    </location>
</feature>
<feature type="compositionally biased region" description="Basic residues" evidence="1">
    <location>
        <begin position="177"/>
        <end position="189"/>
    </location>
</feature>
<feature type="region of interest" description="Disordered" evidence="1">
    <location>
        <begin position="166"/>
        <end position="199"/>
    </location>
</feature>
<gene>
    <name evidence="2" type="ORF">EVAR_82193_1</name>
</gene>
<dbReference type="Proteomes" id="UP000299102">
    <property type="component" value="Unassembled WGS sequence"/>
</dbReference>
<feature type="compositionally biased region" description="Basic and acidic residues" evidence="1">
    <location>
        <begin position="14"/>
        <end position="23"/>
    </location>
</feature>
<reference evidence="2 3" key="1">
    <citation type="journal article" date="2019" name="Commun. Biol.">
        <title>The bagworm genome reveals a unique fibroin gene that provides high tensile strength.</title>
        <authorList>
            <person name="Kono N."/>
            <person name="Nakamura H."/>
            <person name="Ohtoshi R."/>
            <person name="Tomita M."/>
            <person name="Numata K."/>
            <person name="Arakawa K."/>
        </authorList>
    </citation>
    <scope>NUCLEOTIDE SEQUENCE [LARGE SCALE GENOMIC DNA]</scope>
</reference>
<comment type="caution">
    <text evidence="2">The sequence shown here is derived from an EMBL/GenBank/DDBJ whole genome shotgun (WGS) entry which is preliminary data.</text>
</comment>
<protein>
    <submittedName>
        <fullName evidence="2">Uncharacterized protein</fullName>
    </submittedName>
</protein>
<keyword evidence="3" id="KW-1185">Reference proteome</keyword>
<evidence type="ECO:0000256" key="1">
    <source>
        <dbReference type="SAM" id="MobiDB-lite"/>
    </source>
</evidence>
<feature type="region of interest" description="Disordered" evidence="1">
    <location>
        <begin position="108"/>
        <end position="135"/>
    </location>
</feature>
<name>A0A4C2AFR6_EUMVA</name>
<sequence length="199" mass="21779">MSSRRVVKGASLSKSERDAKNRVDAAIGESASKLRTGGNLGGRYRVGQDEGASERASAPLTISPPKLLVEVEPMDKIAAGQRDRRGSFTAIQAVGDFARRASLREEIGRPSLSGVGTEAEQPSPWGEERARKSQNIKEVKESVILNCKTLTSSLFDESRSRYVVELEREKRGGPRNSRPRRKGLIRLTKRTSTGTQDGE</sequence>
<dbReference type="AlphaFoldDB" id="A0A4C2AFR6"/>
<feature type="compositionally biased region" description="Polar residues" evidence="1">
    <location>
        <begin position="190"/>
        <end position="199"/>
    </location>
</feature>
<dbReference type="EMBL" id="BGZK01003033">
    <property type="protein sequence ID" value="GBP97959.1"/>
    <property type="molecule type" value="Genomic_DNA"/>
</dbReference>
<accession>A0A4C2AFR6</accession>
<feature type="region of interest" description="Disordered" evidence="1">
    <location>
        <begin position="1"/>
        <end position="59"/>
    </location>
</feature>
<proteinExistence type="predicted"/>